<organism evidence="2 3">
    <name type="scientific">Streptococcus oricebi</name>
    <dbReference type="NCBI Taxonomy" id="1547447"/>
    <lineage>
        <taxon>Bacteria</taxon>
        <taxon>Bacillati</taxon>
        <taxon>Bacillota</taxon>
        <taxon>Bacilli</taxon>
        <taxon>Lactobacillales</taxon>
        <taxon>Streptococcaceae</taxon>
        <taxon>Streptococcus</taxon>
    </lineage>
</organism>
<reference evidence="2 3" key="1">
    <citation type="submission" date="2018-02" db="EMBL/GenBank/DDBJ databases">
        <title>Draft genome sequence of Streptococcus oricebi CCUG 70868T type strain.</title>
        <authorList>
            <person name="Mendez V."/>
            <person name="Salva-Serra F."/>
            <person name="Jaen-Luchoro D."/>
            <person name="Gonzales-Siles L."/>
            <person name="Karlsson R."/>
            <person name="Engstrom-Jakobsson H."/>
            <person name="Busquets A."/>
            <person name="Gomila M."/>
            <person name="Pineiro-Iglesias B."/>
            <person name="Bennasar-Figueras A."/>
            <person name="Seeger M."/>
            <person name="Moore E."/>
        </authorList>
    </citation>
    <scope>NUCLEOTIDE SEQUENCE [LARGE SCALE GENOMIC DNA]</scope>
    <source>
        <strain evidence="2 3">CCUG 70868</strain>
    </source>
</reference>
<feature type="transmembrane region" description="Helical" evidence="1">
    <location>
        <begin position="65"/>
        <end position="86"/>
    </location>
</feature>
<dbReference type="Proteomes" id="UP001519296">
    <property type="component" value="Unassembled WGS sequence"/>
</dbReference>
<evidence type="ECO:0000256" key="1">
    <source>
        <dbReference type="SAM" id="Phobius"/>
    </source>
</evidence>
<dbReference type="EMBL" id="PRDG01000001">
    <property type="protein sequence ID" value="MBP2622467.1"/>
    <property type="molecule type" value="Genomic_DNA"/>
</dbReference>
<feature type="transmembrane region" description="Helical" evidence="1">
    <location>
        <begin position="6"/>
        <end position="22"/>
    </location>
</feature>
<gene>
    <name evidence="2" type="ORF">C4K46_00785</name>
</gene>
<evidence type="ECO:0000313" key="2">
    <source>
        <dbReference type="EMBL" id="MBP2622467.1"/>
    </source>
</evidence>
<accession>A0ABS5B0V4</accession>
<dbReference type="Pfam" id="PF06961">
    <property type="entry name" value="DUF1294"/>
    <property type="match status" value="1"/>
</dbReference>
<keyword evidence="1" id="KW-1133">Transmembrane helix</keyword>
<proteinExistence type="predicted"/>
<keyword evidence="3" id="KW-1185">Reference proteome</keyword>
<dbReference type="InterPro" id="IPR010718">
    <property type="entry name" value="DUF1294"/>
</dbReference>
<keyword evidence="1" id="KW-0812">Transmembrane</keyword>
<evidence type="ECO:0000313" key="3">
    <source>
        <dbReference type="Proteomes" id="UP001519296"/>
    </source>
</evidence>
<dbReference type="RefSeq" id="WP_209626391.1">
    <property type="nucleotide sequence ID" value="NZ_PRDG01000001.1"/>
</dbReference>
<keyword evidence="1" id="KW-0472">Membrane</keyword>
<comment type="caution">
    <text evidence="2">The sequence shown here is derived from an EMBL/GenBank/DDBJ whole genome shotgun (WGS) entry which is preliminary data.</text>
</comment>
<feature type="transmembrane region" description="Helical" evidence="1">
    <location>
        <begin position="38"/>
        <end position="59"/>
    </location>
</feature>
<protein>
    <submittedName>
        <fullName evidence="2">DUF1294 domain-containing protein</fullName>
    </submittedName>
</protein>
<sequence>MKWLIAIILLIWNGWVFILYGLDKRRARKHLYRISEQTLLTFSLLFAGFGALLAGNYFHHKTRKWYFWLAWLLGSFLQGLLVYFIWRI</sequence>
<name>A0ABS5B0V4_9STRE</name>